<accession>A0A931CW29</accession>
<dbReference type="PANTHER" id="PTHR48094">
    <property type="entry name" value="PROTEIN/NUCLEIC ACID DEGLYCASE DJ-1-RELATED"/>
    <property type="match status" value="1"/>
</dbReference>
<dbReference type="InterPro" id="IPR006287">
    <property type="entry name" value="DJ-1"/>
</dbReference>
<dbReference type="EMBL" id="JACCQK010000027">
    <property type="protein sequence ID" value="MBG0778454.1"/>
    <property type="molecule type" value="Genomic_DNA"/>
</dbReference>
<sequence length="182" mass="19083">MEKTVLVPVAQGIEEMEAITIIDVLRRAGARVVVASVDDLTIKAARGIEFKADCLIKDCREQSFDLIVLPGGIPGAENLQKSEALAELLKKQAAQKKLYGAICASPAVVLHPLGLVTPGAVTCHPGFAGRIEGGTVQDRNVVIDGPCITSKGAGTALEFALTLVRQLFDDKVLADVKGGLAL</sequence>
<dbReference type="Proteomes" id="UP000706172">
    <property type="component" value="Unassembled WGS sequence"/>
</dbReference>
<dbReference type="GO" id="GO:1903189">
    <property type="term" value="P:glyoxal metabolic process"/>
    <property type="evidence" value="ECO:0007669"/>
    <property type="project" value="TreeGrafter"/>
</dbReference>
<dbReference type="NCBIfam" id="TIGR01383">
    <property type="entry name" value="not_thiJ"/>
    <property type="match status" value="1"/>
</dbReference>
<dbReference type="Gene3D" id="3.40.50.880">
    <property type="match status" value="1"/>
</dbReference>
<evidence type="ECO:0000259" key="2">
    <source>
        <dbReference type="Pfam" id="PF01965"/>
    </source>
</evidence>
<dbReference type="CDD" id="cd03135">
    <property type="entry name" value="GATase1_DJ-1"/>
    <property type="match status" value="1"/>
</dbReference>
<evidence type="ECO:0000256" key="1">
    <source>
        <dbReference type="ARBA" id="ARBA00022737"/>
    </source>
</evidence>
<dbReference type="FunFam" id="3.40.50.880:FF:000015">
    <property type="entry name" value="Protein DJ-1 homolog C"/>
    <property type="match status" value="1"/>
</dbReference>
<dbReference type="SUPFAM" id="SSF52317">
    <property type="entry name" value="Class I glutamine amidotransferase-like"/>
    <property type="match status" value="1"/>
</dbReference>
<dbReference type="InterPro" id="IPR029062">
    <property type="entry name" value="Class_I_gatase-like"/>
</dbReference>
<dbReference type="InterPro" id="IPR050325">
    <property type="entry name" value="Prot/Nucl_acid_deglycase"/>
</dbReference>
<organism evidence="3 4">
    <name type="scientific">Desulfotignum balticum</name>
    <dbReference type="NCBI Taxonomy" id="115781"/>
    <lineage>
        <taxon>Bacteria</taxon>
        <taxon>Pseudomonadati</taxon>
        <taxon>Thermodesulfobacteriota</taxon>
        <taxon>Desulfobacteria</taxon>
        <taxon>Desulfobacterales</taxon>
        <taxon>Desulfobacteraceae</taxon>
        <taxon>Desulfotignum</taxon>
    </lineage>
</organism>
<protein>
    <submittedName>
        <fullName evidence="3">DJ-1/PfpI family protein</fullName>
    </submittedName>
</protein>
<dbReference type="Pfam" id="PF01965">
    <property type="entry name" value="DJ-1_PfpI"/>
    <property type="match status" value="1"/>
</dbReference>
<dbReference type="InterPro" id="IPR002818">
    <property type="entry name" value="DJ-1/PfpI"/>
</dbReference>
<dbReference type="AlphaFoldDB" id="A0A931CW29"/>
<evidence type="ECO:0000313" key="4">
    <source>
        <dbReference type="Proteomes" id="UP000706172"/>
    </source>
</evidence>
<keyword evidence="1" id="KW-0677">Repeat</keyword>
<comment type="caution">
    <text evidence="3">The sequence shown here is derived from an EMBL/GenBank/DDBJ whole genome shotgun (WGS) entry which is preliminary data.</text>
</comment>
<dbReference type="PANTHER" id="PTHR48094:SF12">
    <property type="entry name" value="PARKINSON DISEASE PROTEIN 7 HOMOLOG"/>
    <property type="match status" value="1"/>
</dbReference>
<name>A0A931CW29_9BACT</name>
<dbReference type="GO" id="GO:0005737">
    <property type="term" value="C:cytoplasm"/>
    <property type="evidence" value="ECO:0007669"/>
    <property type="project" value="TreeGrafter"/>
</dbReference>
<reference evidence="3" key="1">
    <citation type="submission" date="2020-07" db="EMBL/GenBank/DDBJ databases">
        <title>Severe corrosion of carbon steel in oil field produced water can be linked to methanogenic archaea containing a special type of NiFe hydrogenase.</title>
        <authorList>
            <person name="Lahme S."/>
            <person name="Mand J."/>
            <person name="Longwell J."/>
            <person name="Smith R."/>
            <person name="Enning D."/>
        </authorList>
    </citation>
    <scope>NUCLEOTIDE SEQUENCE</scope>
    <source>
        <strain evidence="3">MIC098Bin6</strain>
    </source>
</reference>
<evidence type="ECO:0000313" key="3">
    <source>
        <dbReference type="EMBL" id="MBG0778454.1"/>
    </source>
</evidence>
<feature type="domain" description="DJ-1/PfpI" evidence="2">
    <location>
        <begin position="3"/>
        <end position="166"/>
    </location>
</feature>
<gene>
    <name evidence="3" type="ORF">H0S81_00785</name>
</gene>
<proteinExistence type="predicted"/>